<dbReference type="GO" id="GO:0000160">
    <property type="term" value="P:phosphorelay signal transduction system"/>
    <property type="evidence" value="ECO:0007669"/>
    <property type="project" value="InterPro"/>
</dbReference>
<evidence type="ECO:0000256" key="1">
    <source>
        <dbReference type="ARBA" id="ARBA00001946"/>
    </source>
</evidence>
<dbReference type="Proteomes" id="UP001296967">
    <property type="component" value="Unassembled WGS sequence"/>
</dbReference>
<dbReference type="NCBIfam" id="TIGR00254">
    <property type="entry name" value="GGDEF"/>
    <property type="match status" value="1"/>
</dbReference>
<proteinExistence type="predicted"/>
<protein>
    <recommendedName>
        <fullName evidence="2">diguanylate cyclase</fullName>
        <ecNumber evidence="2">2.7.7.65</ecNumber>
    </recommendedName>
</protein>
<name>A0AAJ0UF75_HALSE</name>
<comment type="catalytic activity">
    <reaction evidence="3">
        <text>2 GTP = 3',3'-c-di-GMP + 2 diphosphate</text>
        <dbReference type="Rhea" id="RHEA:24898"/>
        <dbReference type="ChEBI" id="CHEBI:33019"/>
        <dbReference type="ChEBI" id="CHEBI:37565"/>
        <dbReference type="ChEBI" id="CHEBI:58805"/>
        <dbReference type="EC" id="2.7.7.65"/>
    </reaction>
</comment>
<dbReference type="InterPro" id="IPR029787">
    <property type="entry name" value="Nucleotide_cyclase"/>
</dbReference>
<dbReference type="Gene3D" id="3.30.70.270">
    <property type="match status" value="1"/>
</dbReference>
<sequence length="332" mass="36975">MTAPPICSSRSPRASPIRNTRPEVREQRATILIVDDQPANIHALAKLLKDDYRIITATNAAKALELARREPGPDLILLDILMPDQDGYGLCRELKADEATHAIPVIFVTALDQAQDEAKGLQLGAADYISKPFNPAIVRARVHNQVSLKLKTDLLEKIALQDGLTEIPNRRYFDRKLSQEWNRQSRHQQPLSLLMIDIDHFKPYNDHYGHGAGDECLRRVAQALAQAPTRSADLVARYGGEEFVVLLPDTDATGAREVAEKMRAAIHTLAIPHAYSPVSDHITISLGGSTHQPQRQRPATSSEALKQVADQALYQAKEQGRDRLFWRDIDAS</sequence>
<feature type="domain" description="GGDEF" evidence="7">
    <location>
        <begin position="189"/>
        <end position="329"/>
    </location>
</feature>
<feature type="compositionally biased region" description="Polar residues" evidence="5">
    <location>
        <begin position="286"/>
        <end position="304"/>
    </location>
</feature>
<dbReference type="InterPro" id="IPR011006">
    <property type="entry name" value="CheY-like_superfamily"/>
</dbReference>
<dbReference type="PANTHER" id="PTHR45138">
    <property type="entry name" value="REGULATORY COMPONENTS OF SENSORY TRANSDUCTION SYSTEM"/>
    <property type="match status" value="1"/>
</dbReference>
<feature type="modified residue" description="4-aspartylphosphate" evidence="4">
    <location>
        <position position="79"/>
    </location>
</feature>
<evidence type="ECO:0000256" key="2">
    <source>
        <dbReference type="ARBA" id="ARBA00012528"/>
    </source>
</evidence>
<dbReference type="InterPro" id="IPR050469">
    <property type="entry name" value="Diguanylate_Cyclase"/>
</dbReference>
<dbReference type="EMBL" id="NHSF01000045">
    <property type="protein sequence ID" value="MBK5930218.1"/>
    <property type="molecule type" value="Genomic_DNA"/>
</dbReference>
<dbReference type="CDD" id="cd01949">
    <property type="entry name" value="GGDEF"/>
    <property type="match status" value="1"/>
</dbReference>
<dbReference type="Pfam" id="PF00072">
    <property type="entry name" value="Response_reg"/>
    <property type="match status" value="1"/>
</dbReference>
<feature type="region of interest" description="Disordered" evidence="5">
    <location>
        <begin position="284"/>
        <end position="304"/>
    </location>
</feature>
<evidence type="ECO:0000313" key="8">
    <source>
        <dbReference type="EMBL" id="MBK5930218.1"/>
    </source>
</evidence>
<dbReference type="PROSITE" id="PS50887">
    <property type="entry name" value="GGDEF"/>
    <property type="match status" value="1"/>
</dbReference>
<evidence type="ECO:0000259" key="6">
    <source>
        <dbReference type="PROSITE" id="PS50110"/>
    </source>
</evidence>
<dbReference type="Pfam" id="PF00990">
    <property type="entry name" value="GGDEF"/>
    <property type="match status" value="1"/>
</dbReference>
<dbReference type="InterPro" id="IPR001789">
    <property type="entry name" value="Sig_transdc_resp-reg_receiver"/>
</dbReference>
<dbReference type="EC" id="2.7.7.65" evidence="2"/>
<keyword evidence="4" id="KW-0597">Phosphoprotein</keyword>
<dbReference type="SMART" id="SM00448">
    <property type="entry name" value="REC"/>
    <property type="match status" value="1"/>
</dbReference>
<dbReference type="AlphaFoldDB" id="A0AAJ0UF75"/>
<evidence type="ECO:0000256" key="4">
    <source>
        <dbReference type="PROSITE-ProRule" id="PRU00169"/>
    </source>
</evidence>
<comment type="caution">
    <text evidence="8">The sequence shown here is derived from an EMBL/GenBank/DDBJ whole genome shotgun (WGS) entry which is preliminary data.</text>
</comment>
<dbReference type="GO" id="GO:0052621">
    <property type="term" value="F:diguanylate cyclase activity"/>
    <property type="evidence" value="ECO:0007669"/>
    <property type="project" value="UniProtKB-EC"/>
</dbReference>
<dbReference type="GO" id="GO:0005886">
    <property type="term" value="C:plasma membrane"/>
    <property type="evidence" value="ECO:0007669"/>
    <property type="project" value="TreeGrafter"/>
</dbReference>
<dbReference type="CDD" id="cd19920">
    <property type="entry name" value="REC_PA4781-like"/>
    <property type="match status" value="1"/>
</dbReference>
<dbReference type="InterPro" id="IPR043128">
    <property type="entry name" value="Rev_trsase/Diguanyl_cyclase"/>
</dbReference>
<dbReference type="PANTHER" id="PTHR45138:SF9">
    <property type="entry name" value="DIGUANYLATE CYCLASE DGCM-RELATED"/>
    <property type="match status" value="1"/>
</dbReference>
<evidence type="ECO:0000259" key="7">
    <source>
        <dbReference type="PROSITE" id="PS50887"/>
    </source>
</evidence>
<comment type="cofactor">
    <cofactor evidence="1">
        <name>Mg(2+)</name>
        <dbReference type="ChEBI" id="CHEBI:18420"/>
    </cofactor>
</comment>
<organism evidence="8 9">
    <name type="scientific">Halochromatium salexigens</name>
    <name type="common">Chromatium salexigens</name>
    <dbReference type="NCBI Taxonomy" id="49447"/>
    <lineage>
        <taxon>Bacteria</taxon>
        <taxon>Pseudomonadati</taxon>
        <taxon>Pseudomonadota</taxon>
        <taxon>Gammaproteobacteria</taxon>
        <taxon>Chromatiales</taxon>
        <taxon>Chromatiaceae</taxon>
        <taxon>Halochromatium</taxon>
    </lineage>
</organism>
<dbReference type="SUPFAM" id="SSF55073">
    <property type="entry name" value="Nucleotide cyclase"/>
    <property type="match status" value="1"/>
</dbReference>
<keyword evidence="9" id="KW-1185">Reference proteome</keyword>
<dbReference type="PROSITE" id="PS50110">
    <property type="entry name" value="RESPONSE_REGULATORY"/>
    <property type="match status" value="1"/>
</dbReference>
<dbReference type="SMART" id="SM00267">
    <property type="entry name" value="GGDEF"/>
    <property type="match status" value="1"/>
</dbReference>
<dbReference type="InterPro" id="IPR000160">
    <property type="entry name" value="GGDEF_dom"/>
</dbReference>
<accession>A0AAJ0UF75</accession>
<dbReference type="Gene3D" id="3.40.50.2300">
    <property type="match status" value="1"/>
</dbReference>
<feature type="domain" description="Response regulatory" evidence="6">
    <location>
        <begin position="30"/>
        <end position="146"/>
    </location>
</feature>
<reference evidence="8" key="2">
    <citation type="journal article" date="2020" name="Microorganisms">
        <title>Osmotic Adaptation and Compatible Solute Biosynthesis of Phototrophic Bacteria as Revealed from Genome Analyses.</title>
        <authorList>
            <person name="Imhoff J.F."/>
            <person name="Rahn T."/>
            <person name="Kunzel S."/>
            <person name="Keller A."/>
            <person name="Neulinger S.C."/>
        </authorList>
    </citation>
    <scope>NUCLEOTIDE SEQUENCE</scope>
    <source>
        <strain evidence="8">DSM 4395</strain>
    </source>
</reference>
<evidence type="ECO:0000256" key="5">
    <source>
        <dbReference type="SAM" id="MobiDB-lite"/>
    </source>
</evidence>
<dbReference type="SUPFAM" id="SSF52172">
    <property type="entry name" value="CheY-like"/>
    <property type="match status" value="1"/>
</dbReference>
<dbReference type="GO" id="GO:1902201">
    <property type="term" value="P:negative regulation of bacterial-type flagellum-dependent cell motility"/>
    <property type="evidence" value="ECO:0007669"/>
    <property type="project" value="TreeGrafter"/>
</dbReference>
<feature type="region of interest" description="Disordered" evidence="5">
    <location>
        <begin position="1"/>
        <end position="22"/>
    </location>
</feature>
<gene>
    <name evidence="8" type="ORF">CCR82_06690</name>
</gene>
<reference evidence="8" key="1">
    <citation type="submission" date="2017-05" db="EMBL/GenBank/DDBJ databases">
        <authorList>
            <person name="Imhoff J.F."/>
            <person name="Rahn T."/>
            <person name="Kuenzel S."/>
            <person name="Neulinger S.C."/>
        </authorList>
    </citation>
    <scope>NUCLEOTIDE SEQUENCE</scope>
    <source>
        <strain evidence="8">DSM 4395</strain>
    </source>
</reference>
<evidence type="ECO:0000256" key="3">
    <source>
        <dbReference type="ARBA" id="ARBA00034247"/>
    </source>
</evidence>
<dbReference type="FunFam" id="3.30.70.270:FF:000001">
    <property type="entry name" value="Diguanylate cyclase domain protein"/>
    <property type="match status" value="1"/>
</dbReference>
<evidence type="ECO:0000313" key="9">
    <source>
        <dbReference type="Proteomes" id="UP001296967"/>
    </source>
</evidence>
<dbReference type="GO" id="GO:0043709">
    <property type="term" value="P:cell adhesion involved in single-species biofilm formation"/>
    <property type="evidence" value="ECO:0007669"/>
    <property type="project" value="TreeGrafter"/>
</dbReference>